<sequence>MFDNIASSDRNNDLSAAQKQPAGKEAENNDKDKKPLMSGRTVEDIFADTDKAGAALPAPKVKPAIFQPRTSPALLENYGHDDINSADKHASKKLLLLAALIIAFIAIAGGGYLIFGLFFDTADNVPAAEPIENDVFPVGTKDDIVIPVNNDEIPVPDNTAPEGEVPQFTDTAPETENKTDIDTDQDGLTDAEEESLGTDTISADSDGDGLFDREEVRVYMTDPLNPDTDGDGYADGGEVNNGFNPKGAGKLYDMN</sequence>
<evidence type="ECO:0000256" key="4">
    <source>
        <dbReference type="ARBA" id="ARBA00022837"/>
    </source>
</evidence>
<feature type="region of interest" description="Disordered" evidence="5">
    <location>
        <begin position="221"/>
        <end position="255"/>
    </location>
</feature>
<evidence type="ECO:0000256" key="1">
    <source>
        <dbReference type="ARBA" id="ARBA00004613"/>
    </source>
</evidence>
<feature type="transmembrane region" description="Helical" evidence="6">
    <location>
        <begin position="94"/>
        <end position="119"/>
    </location>
</feature>
<name>A0A1F5SHS6_9BACT</name>
<keyword evidence="6" id="KW-0472">Membrane</keyword>
<dbReference type="Pfam" id="PF18884">
    <property type="entry name" value="TSP3_bac"/>
    <property type="match status" value="3"/>
</dbReference>
<dbReference type="GO" id="GO:0005509">
    <property type="term" value="F:calcium ion binding"/>
    <property type="evidence" value="ECO:0007669"/>
    <property type="project" value="InterPro"/>
</dbReference>
<keyword evidence="4" id="KW-0106">Calcium</keyword>
<evidence type="ECO:0000313" key="7">
    <source>
        <dbReference type="EMBL" id="OGF26245.1"/>
    </source>
</evidence>
<dbReference type="InterPro" id="IPR053180">
    <property type="entry name" value="Ca-binding_acidic-repeat"/>
</dbReference>
<protein>
    <submittedName>
        <fullName evidence="7">Uncharacterized protein</fullName>
    </submittedName>
</protein>
<evidence type="ECO:0000256" key="5">
    <source>
        <dbReference type="SAM" id="MobiDB-lite"/>
    </source>
</evidence>
<evidence type="ECO:0000256" key="2">
    <source>
        <dbReference type="ARBA" id="ARBA00022525"/>
    </source>
</evidence>
<reference evidence="7 8" key="1">
    <citation type="journal article" date="2016" name="Nat. Commun.">
        <title>Thousands of microbial genomes shed light on interconnected biogeochemical processes in an aquifer system.</title>
        <authorList>
            <person name="Anantharaman K."/>
            <person name="Brown C.T."/>
            <person name="Hug L.A."/>
            <person name="Sharon I."/>
            <person name="Castelle C.J."/>
            <person name="Probst A.J."/>
            <person name="Thomas B.C."/>
            <person name="Singh A."/>
            <person name="Wilkins M.J."/>
            <person name="Karaoz U."/>
            <person name="Brodie E.L."/>
            <person name="Williams K.H."/>
            <person name="Hubbard S.S."/>
            <person name="Banfield J.F."/>
        </authorList>
    </citation>
    <scope>NUCLEOTIDE SEQUENCE [LARGE SCALE GENOMIC DNA]</scope>
</reference>
<evidence type="ECO:0000256" key="6">
    <source>
        <dbReference type="SAM" id="Phobius"/>
    </source>
</evidence>
<proteinExistence type="predicted"/>
<dbReference type="SUPFAM" id="SSF103647">
    <property type="entry name" value="TSP type-3 repeat"/>
    <property type="match status" value="1"/>
</dbReference>
<dbReference type="EMBL" id="MFGB01000016">
    <property type="protein sequence ID" value="OGF26245.1"/>
    <property type="molecule type" value="Genomic_DNA"/>
</dbReference>
<accession>A0A1F5SHS6</accession>
<keyword evidence="6" id="KW-0812">Transmembrane</keyword>
<feature type="region of interest" description="Disordered" evidence="5">
    <location>
        <begin position="154"/>
        <end position="209"/>
    </location>
</feature>
<dbReference type="PANTHER" id="PTHR37467:SF1">
    <property type="entry name" value="EXPORTED CALCIUM-BINDING GLYCOPROTEIN"/>
    <property type="match status" value="1"/>
</dbReference>
<dbReference type="PANTHER" id="PTHR37467">
    <property type="entry name" value="EXPORTED CALCIUM-BINDING GLYCOPROTEIN-RELATED"/>
    <property type="match status" value="1"/>
</dbReference>
<dbReference type="Proteomes" id="UP000178367">
    <property type="component" value="Unassembled WGS sequence"/>
</dbReference>
<organism evidence="7 8">
    <name type="scientific">Candidatus Falkowbacteria bacterium RIFOXYA2_FULL_47_19</name>
    <dbReference type="NCBI Taxonomy" id="1797994"/>
    <lineage>
        <taxon>Bacteria</taxon>
        <taxon>Candidatus Falkowiibacteriota</taxon>
    </lineage>
</organism>
<dbReference type="InterPro" id="IPR028974">
    <property type="entry name" value="TSP_type-3_rpt"/>
</dbReference>
<evidence type="ECO:0000313" key="8">
    <source>
        <dbReference type="Proteomes" id="UP000178367"/>
    </source>
</evidence>
<comment type="caution">
    <text evidence="7">The sequence shown here is derived from an EMBL/GenBank/DDBJ whole genome shotgun (WGS) entry which is preliminary data.</text>
</comment>
<dbReference type="AlphaFoldDB" id="A0A1F5SHS6"/>
<keyword evidence="6" id="KW-1133">Transmembrane helix</keyword>
<feature type="region of interest" description="Disordered" evidence="5">
    <location>
        <begin position="1"/>
        <end position="38"/>
    </location>
</feature>
<comment type="subcellular location">
    <subcellularLocation>
        <location evidence="1">Secreted</location>
    </subcellularLocation>
</comment>
<dbReference type="Gene3D" id="4.10.1080.10">
    <property type="entry name" value="TSP type-3 repeat"/>
    <property type="match status" value="1"/>
</dbReference>
<evidence type="ECO:0000256" key="3">
    <source>
        <dbReference type="ARBA" id="ARBA00022729"/>
    </source>
</evidence>
<keyword evidence="2" id="KW-0964">Secreted</keyword>
<feature type="compositionally biased region" description="Polar residues" evidence="5">
    <location>
        <begin position="1"/>
        <end position="18"/>
    </location>
</feature>
<gene>
    <name evidence="7" type="ORF">A2227_03090</name>
</gene>
<feature type="compositionally biased region" description="Basic and acidic residues" evidence="5">
    <location>
        <begin position="22"/>
        <end position="35"/>
    </location>
</feature>
<feature type="compositionally biased region" description="Acidic residues" evidence="5">
    <location>
        <begin position="182"/>
        <end position="196"/>
    </location>
</feature>
<dbReference type="STRING" id="1797994.A2227_03090"/>
<dbReference type="InterPro" id="IPR059100">
    <property type="entry name" value="TSP3_bac"/>
</dbReference>
<keyword evidence="3" id="KW-0732">Signal</keyword>